<feature type="coiled-coil region" evidence="1">
    <location>
        <begin position="240"/>
        <end position="267"/>
    </location>
</feature>
<name>A0A085M735_9BILA</name>
<sequence>MATIRDIQIQEDSTYEHLSLEELYCCCLVEDRTVQSAISRTLSNRAEKLFWDLMLIDDGPLRMQPDDVMVIFSVIRHMTRHALRVVEDNKVLQAPTTVQYRLSIKALIIVEKAMAILENLNCYLDRIEELRELADEWNADLAYVELEQAFWLSQLGHGDNLAEKLFWDLMLIDDGPLRMQPDDVMVIFSVIRHMTRHALRVVEDNKLMLQVLQAPTTVQYRLSIKALIIVEKAMAILENLNCYLDRIEELRELADEWNADLAYVELEQAFWLSQVEPLQEDL</sequence>
<reference evidence="2 3" key="1">
    <citation type="journal article" date="2014" name="Nat. Genet.">
        <title>Genome and transcriptome of the porcine whipworm Trichuris suis.</title>
        <authorList>
            <person name="Jex A.R."/>
            <person name="Nejsum P."/>
            <person name="Schwarz E.M."/>
            <person name="Hu L."/>
            <person name="Young N.D."/>
            <person name="Hall R.S."/>
            <person name="Korhonen P.K."/>
            <person name="Liao S."/>
            <person name="Thamsborg S."/>
            <person name="Xia J."/>
            <person name="Xu P."/>
            <person name="Wang S."/>
            <person name="Scheerlinck J.P."/>
            <person name="Hofmann A."/>
            <person name="Sternberg P.W."/>
            <person name="Wang J."/>
            <person name="Gasser R.B."/>
        </authorList>
    </citation>
    <scope>NUCLEOTIDE SEQUENCE [LARGE SCALE GENOMIC DNA]</scope>
    <source>
        <strain evidence="2">DCEP-RM93M</strain>
    </source>
</reference>
<keyword evidence="3" id="KW-1185">Reference proteome</keyword>
<keyword evidence="1" id="KW-0175">Coiled coil</keyword>
<evidence type="ECO:0000313" key="2">
    <source>
        <dbReference type="EMBL" id="KFD53031.1"/>
    </source>
</evidence>
<dbReference type="Proteomes" id="UP000030764">
    <property type="component" value="Unassembled WGS sequence"/>
</dbReference>
<protein>
    <submittedName>
        <fullName evidence="2">Uncharacterized protein</fullName>
    </submittedName>
</protein>
<evidence type="ECO:0000313" key="3">
    <source>
        <dbReference type="Proteomes" id="UP000030764"/>
    </source>
</evidence>
<feature type="coiled-coil region" evidence="1">
    <location>
        <begin position="120"/>
        <end position="147"/>
    </location>
</feature>
<evidence type="ECO:0000256" key="1">
    <source>
        <dbReference type="SAM" id="Coils"/>
    </source>
</evidence>
<gene>
    <name evidence="2" type="ORF">M513_06147</name>
</gene>
<organism evidence="2 3">
    <name type="scientific">Trichuris suis</name>
    <name type="common">pig whipworm</name>
    <dbReference type="NCBI Taxonomy" id="68888"/>
    <lineage>
        <taxon>Eukaryota</taxon>
        <taxon>Metazoa</taxon>
        <taxon>Ecdysozoa</taxon>
        <taxon>Nematoda</taxon>
        <taxon>Enoplea</taxon>
        <taxon>Dorylaimia</taxon>
        <taxon>Trichinellida</taxon>
        <taxon>Trichuridae</taxon>
        <taxon>Trichuris</taxon>
    </lineage>
</organism>
<accession>A0A085M735</accession>
<proteinExistence type="predicted"/>
<dbReference type="EMBL" id="KL363221">
    <property type="protein sequence ID" value="KFD53031.1"/>
    <property type="molecule type" value="Genomic_DNA"/>
</dbReference>
<dbReference type="AlphaFoldDB" id="A0A085M735"/>